<dbReference type="Proteomes" id="UP000236214">
    <property type="component" value="Unassembled WGS sequence"/>
</dbReference>
<name>A0A2H6DU20_TETHA</name>
<keyword evidence="6" id="KW-0418">Kinase</keyword>
<protein>
    <recommendedName>
        <fullName evidence="3">phosphoenolpyruvate--glycerone phosphotransferase</fullName>
        <ecNumber evidence="3">2.7.1.121</ecNumber>
    </recommendedName>
</protein>
<dbReference type="Pfam" id="PF03610">
    <property type="entry name" value="EIIA-man"/>
    <property type="match status" value="1"/>
</dbReference>
<dbReference type="GO" id="GO:0019563">
    <property type="term" value="P:glycerol catabolic process"/>
    <property type="evidence" value="ECO:0007669"/>
    <property type="project" value="InterPro"/>
</dbReference>
<dbReference type="GO" id="GO:0047324">
    <property type="term" value="F:phosphoenolpyruvate-glycerone phosphotransferase activity"/>
    <property type="evidence" value="ECO:0007669"/>
    <property type="project" value="UniProtKB-EC"/>
</dbReference>
<dbReference type="AlphaFoldDB" id="A0A2H6DU20"/>
<accession>A0A2H6DU20</accession>
<dbReference type="GO" id="GO:0009401">
    <property type="term" value="P:phosphoenolpyruvate-dependent sugar phosphotransferase system"/>
    <property type="evidence" value="ECO:0007669"/>
    <property type="project" value="InterPro"/>
</dbReference>
<dbReference type="GeneID" id="64053234"/>
<dbReference type="PANTHER" id="PTHR38594">
    <property type="entry name" value="PEP-DEPENDENT DIHYDROXYACETONE KINASE, PHOSPHORYL DONOR SUBUNIT DHAM"/>
    <property type="match status" value="1"/>
</dbReference>
<reference evidence="6 7" key="1">
    <citation type="submission" date="2016-05" db="EMBL/GenBank/DDBJ databases">
        <title>Whole genome sequencing of Tetragenococcus halophilus subsp. halophilus NISL 7118.</title>
        <authorList>
            <person name="Shiwa Y."/>
            <person name="Nishimura I."/>
            <person name="Yoshikawa H."/>
            <person name="Koyama Y."/>
            <person name="Oguma T."/>
        </authorList>
    </citation>
    <scope>NUCLEOTIDE SEQUENCE [LARGE SCALE GENOMIC DNA]</scope>
    <source>
        <strain evidence="6 7">NISL 7118</strain>
    </source>
</reference>
<keyword evidence="7" id="KW-1185">Reference proteome</keyword>
<evidence type="ECO:0000313" key="6">
    <source>
        <dbReference type="EMBL" id="GBD67312.1"/>
    </source>
</evidence>
<dbReference type="PROSITE" id="PS51096">
    <property type="entry name" value="PTS_EIIA_TYPE_4"/>
    <property type="match status" value="1"/>
</dbReference>
<comment type="function">
    <text evidence="2">Component of the dihydroxyacetone kinase complex, which is responsible for the phosphoenolpyruvate (PEP)-dependent phosphorylation of dihydroxyacetone. DhaM serves as the phosphoryl donor. Is phosphorylated by phosphoenolpyruvate in an EI- and HPr-dependent reaction, and a phosphorelay system on histidine residues finally leads to phosphoryl transfer to DhaL and dihydroxyacetone.</text>
</comment>
<sequence length="133" mass="14433">MKTSFLLISHSKEITDGIKKMIEQMQTSDDVSIYSLGGTTEDEIGSDPTKIVDAVNEASKEDTFLVFADIGSAILNAEMAKDMLEEDQQERYYLVDGPLVEGAFAAAITAGSSNDLEQIMAEAKKAGEKDWSS</sequence>
<dbReference type="InterPro" id="IPR039643">
    <property type="entry name" value="DhaM"/>
</dbReference>
<comment type="caution">
    <text evidence="6">The sequence shown here is derived from an EMBL/GenBank/DDBJ whole genome shotgun (WGS) entry which is preliminary data.</text>
</comment>
<dbReference type="InterPro" id="IPR012844">
    <property type="entry name" value="DhaM_N"/>
</dbReference>
<comment type="subunit">
    <text evidence="5">Homodimer. The dihydroxyacetone kinase complex is composed of a homodimer of DhaM, a homodimer of DhaK and the subunit DhaL.</text>
</comment>
<dbReference type="RefSeq" id="WP_014123668.1">
    <property type="nucleotide sequence ID" value="NZ_BAABQP010000006.1"/>
</dbReference>
<dbReference type="EMBL" id="BDEC01000005">
    <property type="protein sequence ID" value="GBD67312.1"/>
    <property type="molecule type" value="Genomic_DNA"/>
</dbReference>
<evidence type="ECO:0000313" key="7">
    <source>
        <dbReference type="Proteomes" id="UP000236214"/>
    </source>
</evidence>
<keyword evidence="4" id="KW-0808">Transferase</keyword>
<dbReference type="InterPro" id="IPR004701">
    <property type="entry name" value="PTS_EIIA_man-typ"/>
</dbReference>
<dbReference type="PANTHER" id="PTHR38594:SF1">
    <property type="entry name" value="PEP-DEPENDENT DIHYDROXYACETONE KINASE, PHOSPHORYL DONOR SUBUNIT DHAM"/>
    <property type="match status" value="1"/>
</dbReference>
<evidence type="ECO:0000256" key="3">
    <source>
        <dbReference type="ARBA" id="ARBA00012095"/>
    </source>
</evidence>
<dbReference type="InterPro" id="IPR036662">
    <property type="entry name" value="PTS_EIIA_man-typ_sf"/>
</dbReference>
<dbReference type="Gene3D" id="3.40.50.510">
    <property type="entry name" value="Phosphotransferase system, mannose-type IIA component"/>
    <property type="match status" value="1"/>
</dbReference>
<dbReference type="SUPFAM" id="SSF53062">
    <property type="entry name" value="PTS system fructose IIA component-like"/>
    <property type="match status" value="1"/>
</dbReference>
<comment type="catalytic activity">
    <reaction evidence="1">
        <text>dihydroxyacetone + phosphoenolpyruvate = dihydroxyacetone phosphate + pyruvate</text>
        <dbReference type="Rhea" id="RHEA:18381"/>
        <dbReference type="ChEBI" id="CHEBI:15361"/>
        <dbReference type="ChEBI" id="CHEBI:16016"/>
        <dbReference type="ChEBI" id="CHEBI:57642"/>
        <dbReference type="ChEBI" id="CHEBI:58702"/>
        <dbReference type="EC" id="2.7.1.121"/>
    </reaction>
</comment>
<evidence type="ECO:0000256" key="5">
    <source>
        <dbReference type="ARBA" id="ARBA00046577"/>
    </source>
</evidence>
<evidence type="ECO:0000256" key="4">
    <source>
        <dbReference type="ARBA" id="ARBA00022679"/>
    </source>
</evidence>
<dbReference type="NCBIfam" id="TIGR02364">
    <property type="entry name" value="dha_pts"/>
    <property type="match status" value="1"/>
</dbReference>
<gene>
    <name evidence="6" type="ORF">TEHN7118_0118</name>
</gene>
<evidence type="ECO:0000256" key="2">
    <source>
        <dbReference type="ARBA" id="ARBA00002788"/>
    </source>
</evidence>
<dbReference type="EC" id="2.7.1.121" evidence="3"/>
<evidence type="ECO:0000256" key="1">
    <source>
        <dbReference type="ARBA" id="ARBA00001113"/>
    </source>
</evidence>
<proteinExistence type="predicted"/>
<dbReference type="GO" id="GO:0016020">
    <property type="term" value="C:membrane"/>
    <property type="evidence" value="ECO:0007669"/>
    <property type="project" value="InterPro"/>
</dbReference>
<organism evidence="6 7">
    <name type="scientific">Tetragenococcus halophilus subsp. halophilus</name>
    <dbReference type="NCBI Taxonomy" id="1513897"/>
    <lineage>
        <taxon>Bacteria</taxon>
        <taxon>Bacillati</taxon>
        <taxon>Bacillota</taxon>
        <taxon>Bacilli</taxon>
        <taxon>Lactobacillales</taxon>
        <taxon>Enterococcaceae</taxon>
        <taxon>Tetragenococcus</taxon>
    </lineage>
</organism>